<dbReference type="InterPro" id="IPR008927">
    <property type="entry name" value="6-PGluconate_DH-like_C_sf"/>
</dbReference>
<dbReference type="OrthoDB" id="3609at2759"/>
<dbReference type="SUPFAM" id="SSF51735">
    <property type="entry name" value="NAD(P)-binding Rossmann-fold domains"/>
    <property type="match status" value="1"/>
</dbReference>
<evidence type="ECO:0000313" key="8">
    <source>
        <dbReference type="Proteomes" id="UP001150569"/>
    </source>
</evidence>
<dbReference type="EC" id="1.1.1.169" evidence="4"/>
<dbReference type="InterPro" id="IPR013332">
    <property type="entry name" value="KPR_N"/>
</dbReference>
<dbReference type="PANTHER" id="PTHR21708">
    <property type="entry name" value="PROBABLE 2-DEHYDROPANTOATE 2-REDUCTASE"/>
    <property type="match status" value="1"/>
</dbReference>
<organism evidence="7 8">
    <name type="scientific">Tieghemiomyces parasiticus</name>
    <dbReference type="NCBI Taxonomy" id="78921"/>
    <lineage>
        <taxon>Eukaryota</taxon>
        <taxon>Fungi</taxon>
        <taxon>Fungi incertae sedis</taxon>
        <taxon>Zoopagomycota</taxon>
        <taxon>Kickxellomycotina</taxon>
        <taxon>Dimargaritomycetes</taxon>
        <taxon>Dimargaritales</taxon>
        <taxon>Dimargaritaceae</taxon>
        <taxon>Tieghemiomyces</taxon>
    </lineage>
</organism>
<dbReference type="EMBL" id="JANBPT010000393">
    <property type="protein sequence ID" value="KAJ1922454.1"/>
    <property type="molecule type" value="Genomic_DNA"/>
</dbReference>
<comment type="similarity">
    <text evidence="1 4">Belongs to the ketopantoate reductase family.</text>
</comment>
<dbReference type="InterPro" id="IPR003710">
    <property type="entry name" value="ApbA"/>
</dbReference>
<accession>A0A9W8DX91</accession>
<dbReference type="SUPFAM" id="SSF48179">
    <property type="entry name" value="6-phosphogluconate dehydrogenase C-terminal domain-like"/>
    <property type="match status" value="1"/>
</dbReference>
<dbReference type="Gene3D" id="1.10.1040.10">
    <property type="entry name" value="N-(1-d-carboxylethyl)-l-norvaline Dehydrogenase, domain 2"/>
    <property type="match status" value="1"/>
</dbReference>
<evidence type="ECO:0000256" key="3">
    <source>
        <dbReference type="ARBA" id="ARBA00023002"/>
    </source>
</evidence>
<dbReference type="GO" id="GO:0008677">
    <property type="term" value="F:2-dehydropantoate 2-reductase activity"/>
    <property type="evidence" value="ECO:0007669"/>
    <property type="project" value="UniProtKB-EC"/>
</dbReference>
<dbReference type="Gene3D" id="3.40.50.720">
    <property type="entry name" value="NAD(P)-binding Rossmann-like Domain"/>
    <property type="match status" value="1"/>
</dbReference>
<keyword evidence="2 4" id="KW-0521">NADP</keyword>
<comment type="caution">
    <text evidence="7">The sequence shown here is derived from an EMBL/GenBank/DDBJ whole genome shotgun (WGS) entry which is preliminary data.</text>
</comment>
<evidence type="ECO:0000256" key="1">
    <source>
        <dbReference type="ARBA" id="ARBA00007870"/>
    </source>
</evidence>
<comment type="function">
    <text evidence="4">Catalyzes the NADPH-dependent reduction of ketopantoate into pantoic acid.</text>
</comment>
<dbReference type="Pfam" id="PF08546">
    <property type="entry name" value="ApbA_C"/>
    <property type="match status" value="1"/>
</dbReference>
<name>A0A9W8DX91_9FUNG</name>
<proteinExistence type="inferred from homology"/>
<dbReference type="NCBIfam" id="TIGR00745">
    <property type="entry name" value="apbA_panE"/>
    <property type="match status" value="1"/>
</dbReference>
<feature type="domain" description="Ketopantoate reductase C-terminal" evidence="6">
    <location>
        <begin position="201"/>
        <end position="328"/>
    </location>
</feature>
<evidence type="ECO:0000313" key="7">
    <source>
        <dbReference type="EMBL" id="KAJ1922454.1"/>
    </source>
</evidence>
<dbReference type="GO" id="GO:0005737">
    <property type="term" value="C:cytoplasm"/>
    <property type="evidence" value="ECO:0007669"/>
    <property type="project" value="TreeGrafter"/>
</dbReference>
<feature type="domain" description="Ketopantoate reductase N-terminal" evidence="5">
    <location>
        <begin position="5"/>
        <end position="157"/>
    </location>
</feature>
<dbReference type="InterPro" id="IPR013752">
    <property type="entry name" value="KPA_reductase"/>
</dbReference>
<dbReference type="GO" id="GO:0015940">
    <property type="term" value="P:pantothenate biosynthetic process"/>
    <property type="evidence" value="ECO:0007669"/>
    <property type="project" value="InterPro"/>
</dbReference>
<evidence type="ECO:0000259" key="5">
    <source>
        <dbReference type="Pfam" id="PF02558"/>
    </source>
</evidence>
<dbReference type="FunFam" id="1.10.1040.10:FF:000017">
    <property type="entry name" value="2-dehydropantoate 2-reductase"/>
    <property type="match status" value="1"/>
</dbReference>
<reference evidence="7" key="1">
    <citation type="submission" date="2022-07" db="EMBL/GenBank/DDBJ databases">
        <title>Phylogenomic reconstructions and comparative analyses of Kickxellomycotina fungi.</title>
        <authorList>
            <person name="Reynolds N.K."/>
            <person name="Stajich J.E."/>
            <person name="Barry K."/>
            <person name="Grigoriev I.V."/>
            <person name="Crous P."/>
            <person name="Smith M.E."/>
        </authorList>
    </citation>
    <scope>NUCLEOTIDE SEQUENCE</scope>
    <source>
        <strain evidence="7">RSA 861</strain>
    </source>
</reference>
<dbReference type="Proteomes" id="UP001150569">
    <property type="component" value="Unassembled WGS sequence"/>
</dbReference>
<dbReference type="Pfam" id="PF02558">
    <property type="entry name" value="ApbA"/>
    <property type="match status" value="1"/>
</dbReference>
<keyword evidence="8" id="KW-1185">Reference proteome</keyword>
<dbReference type="InterPro" id="IPR051402">
    <property type="entry name" value="KPR-Related"/>
</dbReference>
<evidence type="ECO:0000256" key="4">
    <source>
        <dbReference type="RuleBase" id="RU362068"/>
    </source>
</evidence>
<dbReference type="PANTHER" id="PTHR21708:SF25">
    <property type="entry name" value="PROTEIN PAM1-RELATED"/>
    <property type="match status" value="1"/>
</dbReference>
<sequence length="337" mass="37011">MLRTVIVGSGAVGTLLASRLQASGRHHVTTVCRSSFGKVRQNGFLIRSTLFGDGTFRPDYVARDITDAAQQEEAYDYVFLCTKAFPSEVNSADLLGPLVSDRTRIVTVQNGIGAETKLIRAFPGNPVFPAVIYCMSEQTSPGEIVQTGFVKFILGARPPVAQDPVASVEEDQGRFEREQRVAEALTADLQGGDIPTVLTDNIQGHRWLKLVWNASFNPVSVVGGGRNTGEMLADPFSKQLILDLQQEIWAIGEKTTGQSLPSIPEFESPEAIVENTAKRVPYKPSMLQDHLNGRPMEHEVILKNPLEVARRYQVPTPHLESVYALMRLITLGDKARA</sequence>
<gene>
    <name evidence="7" type="ORF">IWQ60_006509</name>
</gene>
<dbReference type="InterPro" id="IPR013328">
    <property type="entry name" value="6PGD_dom2"/>
</dbReference>
<dbReference type="InterPro" id="IPR036291">
    <property type="entry name" value="NAD(P)-bd_dom_sf"/>
</dbReference>
<evidence type="ECO:0000259" key="6">
    <source>
        <dbReference type="Pfam" id="PF08546"/>
    </source>
</evidence>
<comment type="catalytic activity">
    <reaction evidence="4">
        <text>(R)-pantoate + NADP(+) = 2-dehydropantoate + NADPH + H(+)</text>
        <dbReference type="Rhea" id="RHEA:16233"/>
        <dbReference type="ChEBI" id="CHEBI:11561"/>
        <dbReference type="ChEBI" id="CHEBI:15378"/>
        <dbReference type="ChEBI" id="CHEBI:15980"/>
        <dbReference type="ChEBI" id="CHEBI:57783"/>
        <dbReference type="ChEBI" id="CHEBI:58349"/>
        <dbReference type="EC" id="1.1.1.169"/>
    </reaction>
</comment>
<evidence type="ECO:0000256" key="2">
    <source>
        <dbReference type="ARBA" id="ARBA00022857"/>
    </source>
</evidence>
<dbReference type="AlphaFoldDB" id="A0A9W8DX91"/>
<protein>
    <recommendedName>
        <fullName evidence="4">2-dehydropantoate 2-reductase</fullName>
        <ecNumber evidence="4">1.1.1.169</ecNumber>
    </recommendedName>
    <alternativeName>
        <fullName evidence="4">Ketopantoate reductase</fullName>
    </alternativeName>
</protein>
<keyword evidence="3 4" id="KW-0560">Oxidoreductase</keyword>